<dbReference type="InterPro" id="IPR008593">
    <property type="entry name" value="Dam_MeTrfase"/>
</dbReference>
<sequence>MTDYLGSNTALELRDSYGTPQWLFNAANDEFFFDLDAAANDENHKVDKYLTKEVDALSISWVNDIGAKRIWINPPYSDIGPWTEKALIESELGATIVMLIPATPDVRWWPKRVSEIRFISPGRINFIDPATGLEKKGNTKPSAFLIWRPYLNDQTFTRYVPKTQLQRLGGYKK</sequence>
<dbReference type="Pfam" id="PF05869">
    <property type="entry name" value="Dam"/>
    <property type="match status" value="1"/>
</dbReference>
<dbReference type="Proteomes" id="UP001596364">
    <property type="component" value="Unassembled WGS sequence"/>
</dbReference>
<dbReference type="EC" id="2.1.1.72" evidence="1"/>
<keyword evidence="1" id="KW-0808">Transferase</keyword>
<gene>
    <name evidence="1" type="ORF">ACFP85_12740</name>
</gene>
<keyword evidence="2" id="KW-1185">Reference proteome</keyword>
<evidence type="ECO:0000313" key="1">
    <source>
        <dbReference type="EMBL" id="MFC6441013.1"/>
    </source>
</evidence>
<dbReference type="GO" id="GO:0032259">
    <property type="term" value="P:methylation"/>
    <property type="evidence" value="ECO:0007669"/>
    <property type="project" value="UniProtKB-KW"/>
</dbReference>
<dbReference type="EMBL" id="JBHSUS010000001">
    <property type="protein sequence ID" value="MFC6441013.1"/>
    <property type="molecule type" value="Genomic_DNA"/>
</dbReference>
<protein>
    <submittedName>
        <fullName evidence="1">Phage N-6-adenine-methyltransferase</fullName>
        <ecNumber evidence="1">2.1.1.72</ecNumber>
    </submittedName>
</protein>
<dbReference type="RefSeq" id="WP_131258646.1">
    <property type="nucleotide sequence ID" value="NZ_JBHSUS010000001.1"/>
</dbReference>
<keyword evidence="1" id="KW-0489">Methyltransferase</keyword>
<evidence type="ECO:0000313" key="2">
    <source>
        <dbReference type="Proteomes" id="UP001596364"/>
    </source>
</evidence>
<name>A0ABW1XLP4_9ALTE</name>
<dbReference type="NCBIfam" id="TIGR01712">
    <property type="entry name" value="phage_N6A_met"/>
    <property type="match status" value="1"/>
</dbReference>
<comment type="caution">
    <text evidence="1">The sequence shown here is derived from an EMBL/GenBank/DDBJ whole genome shotgun (WGS) entry which is preliminary data.</text>
</comment>
<reference evidence="2" key="1">
    <citation type="journal article" date="2019" name="Int. J. Syst. Evol. Microbiol.">
        <title>The Global Catalogue of Microorganisms (GCM) 10K type strain sequencing project: providing services to taxonomists for standard genome sequencing and annotation.</title>
        <authorList>
            <consortium name="The Broad Institute Genomics Platform"/>
            <consortium name="The Broad Institute Genome Sequencing Center for Infectious Disease"/>
            <person name="Wu L."/>
            <person name="Ma J."/>
        </authorList>
    </citation>
    <scope>NUCLEOTIDE SEQUENCE [LARGE SCALE GENOMIC DNA]</scope>
    <source>
        <strain evidence="2">CGMCC 1.16031</strain>
    </source>
</reference>
<accession>A0ABW1XLP4</accession>
<dbReference type="GO" id="GO:0009007">
    <property type="term" value="F:site-specific DNA-methyltransferase (adenine-specific) activity"/>
    <property type="evidence" value="ECO:0007669"/>
    <property type="project" value="UniProtKB-EC"/>
</dbReference>
<organism evidence="1 2">
    <name type="scientific">Pseudobowmanella zhangzhouensis</name>
    <dbReference type="NCBI Taxonomy" id="1537679"/>
    <lineage>
        <taxon>Bacteria</taxon>
        <taxon>Pseudomonadati</taxon>
        <taxon>Pseudomonadota</taxon>
        <taxon>Gammaproteobacteria</taxon>
        <taxon>Alteromonadales</taxon>
        <taxon>Alteromonadaceae</taxon>
    </lineage>
</organism>
<proteinExistence type="predicted"/>